<evidence type="ECO:0000313" key="6">
    <source>
        <dbReference type="Proteomes" id="UP000009309"/>
    </source>
</evidence>
<dbReference type="GO" id="GO:0000976">
    <property type="term" value="F:transcription cis-regulatory region binding"/>
    <property type="evidence" value="ECO:0007669"/>
    <property type="project" value="TreeGrafter"/>
</dbReference>
<dbReference type="InterPro" id="IPR011006">
    <property type="entry name" value="CheY-like_superfamily"/>
</dbReference>
<evidence type="ECO:0000259" key="4">
    <source>
        <dbReference type="PROSITE" id="PS50930"/>
    </source>
</evidence>
<dbReference type="EMBL" id="CAIT01000004">
    <property type="protein sequence ID" value="CCH51330.1"/>
    <property type="molecule type" value="Genomic_DNA"/>
</dbReference>
<dbReference type="Pfam" id="PF04397">
    <property type="entry name" value="LytTR"/>
    <property type="match status" value="1"/>
</dbReference>
<protein>
    <submittedName>
        <fullName evidence="5">Sensory transduction protein lytT</fullName>
    </submittedName>
</protein>
<name>I2GBQ6_9BACT</name>
<dbReference type="AlphaFoldDB" id="I2GBQ6"/>
<proteinExistence type="predicted"/>
<reference evidence="5 6" key="1">
    <citation type="journal article" date="2012" name="J. Bacteriol.">
        <title>Genome Sequence of the Filamentous Bacterium Fibrisoma limi BUZ 3T.</title>
        <authorList>
            <person name="Filippini M."/>
            <person name="Qi W."/>
            <person name="Jaenicke S."/>
            <person name="Goesmann A."/>
            <person name="Smits T.H."/>
            <person name="Bagheri H.C."/>
        </authorList>
    </citation>
    <scope>NUCLEOTIDE SEQUENCE [LARGE SCALE GENOMIC DNA]</scope>
    <source>
        <strain evidence="6">BUZ 3T</strain>
    </source>
</reference>
<dbReference type="PROSITE" id="PS50930">
    <property type="entry name" value="HTH_LYTTR"/>
    <property type="match status" value="1"/>
</dbReference>
<dbReference type="Proteomes" id="UP000009309">
    <property type="component" value="Unassembled WGS sequence"/>
</dbReference>
<dbReference type="STRING" id="1185876.BN8_00248"/>
<evidence type="ECO:0000313" key="5">
    <source>
        <dbReference type="EMBL" id="CCH51330.1"/>
    </source>
</evidence>
<dbReference type="PANTHER" id="PTHR48111:SF69">
    <property type="entry name" value="RESPONSE REGULATOR RECEIVER"/>
    <property type="match status" value="1"/>
</dbReference>
<dbReference type="InterPro" id="IPR007492">
    <property type="entry name" value="LytTR_DNA-bd_dom"/>
</dbReference>
<dbReference type="GO" id="GO:0006355">
    <property type="term" value="P:regulation of DNA-templated transcription"/>
    <property type="evidence" value="ECO:0007669"/>
    <property type="project" value="TreeGrafter"/>
</dbReference>
<dbReference type="GO" id="GO:0032993">
    <property type="term" value="C:protein-DNA complex"/>
    <property type="evidence" value="ECO:0007669"/>
    <property type="project" value="TreeGrafter"/>
</dbReference>
<dbReference type="PROSITE" id="PS50110">
    <property type="entry name" value="RESPONSE_REGULATORY"/>
    <property type="match status" value="1"/>
</dbReference>
<dbReference type="PANTHER" id="PTHR48111">
    <property type="entry name" value="REGULATOR OF RPOS"/>
    <property type="match status" value="1"/>
</dbReference>
<dbReference type="OrthoDB" id="9793299at2"/>
<dbReference type="GO" id="GO:0000156">
    <property type="term" value="F:phosphorelay response regulator activity"/>
    <property type="evidence" value="ECO:0007669"/>
    <property type="project" value="TreeGrafter"/>
</dbReference>
<dbReference type="GO" id="GO:0005829">
    <property type="term" value="C:cytosol"/>
    <property type="evidence" value="ECO:0007669"/>
    <property type="project" value="TreeGrafter"/>
</dbReference>
<feature type="domain" description="HTH LytTR-type" evidence="4">
    <location>
        <begin position="160"/>
        <end position="246"/>
    </location>
</feature>
<keyword evidence="2" id="KW-0597">Phosphoprotein</keyword>
<dbReference type="SMART" id="SM00448">
    <property type="entry name" value="REC"/>
    <property type="match status" value="1"/>
</dbReference>
<dbReference type="eggNOG" id="COG3279">
    <property type="taxonomic scope" value="Bacteria"/>
</dbReference>
<evidence type="ECO:0000256" key="1">
    <source>
        <dbReference type="ARBA" id="ARBA00023125"/>
    </source>
</evidence>
<organism evidence="5 6">
    <name type="scientific">Fibrisoma limi BUZ 3</name>
    <dbReference type="NCBI Taxonomy" id="1185876"/>
    <lineage>
        <taxon>Bacteria</taxon>
        <taxon>Pseudomonadati</taxon>
        <taxon>Bacteroidota</taxon>
        <taxon>Cytophagia</taxon>
        <taxon>Cytophagales</taxon>
        <taxon>Spirosomataceae</taxon>
        <taxon>Fibrisoma</taxon>
    </lineage>
</organism>
<dbReference type="SUPFAM" id="SSF52172">
    <property type="entry name" value="CheY-like"/>
    <property type="match status" value="1"/>
</dbReference>
<dbReference type="Pfam" id="PF00072">
    <property type="entry name" value="Response_reg"/>
    <property type="match status" value="1"/>
</dbReference>
<feature type="modified residue" description="4-aspartylphosphate" evidence="2">
    <location>
        <position position="58"/>
    </location>
</feature>
<comment type="caution">
    <text evidence="5">The sequence shown here is derived from an EMBL/GenBank/DDBJ whole genome shotgun (WGS) entry which is preliminary data.</text>
</comment>
<keyword evidence="1" id="KW-0238">DNA-binding</keyword>
<dbReference type="Gene3D" id="3.40.50.2300">
    <property type="match status" value="1"/>
</dbReference>
<feature type="domain" description="Response regulatory" evidence="3">
    <location>
        <begin position="7"/>
        <end position="125"/>
    </location>
</feature>
<dbReference type="Gene3D" id="2.40.50.1020">
    <property type="entry name" value="LytTr DNA-binding domain"/>
    <property type="match status" value="1"/>
</dbReference>
<accession>I2GBQ6</accession>
<gene>
    <name evidence="5" type="primary">lytT1</name>
    <name evidence="5" type="ORF">BN8_00248</name>
</gene>
<dbReference type="RefSeq" id="WP_009279918.1">
    <property type="nucleotide sequence ID" value="NZ_CAIT01000004.1"/>
</dbReference>
<dbReference type="SMART" id="SM00850">
    <property type="entry name" value="LytTR"/>
    <property type="match status" value="1"/>
</dbReference>
<evidence type="ECO:0000259" key="3">
    <source>
        <dbReference type="PROSITE" id="PS50110"/>
    </source>
</evidence>
<evidence type="ECO:0000256" key="2">
    <source>
        <dbReference type="PROSITE-ProRule" id="PRU00169"/>
    </source>
</evidence>
<dbReference type="InterPro" id="IPR001789">
    <property type="entry name" value="Sig_transdc_resp-reg_receiver"/>
</dbReference>
<sequence>MIVPVVKAVLIDDELPIRRTLRGLLSPLPEVDVVGEAGNVTEGIDLLIEHKPDLIFLDIKMPVRSGFDLLDELSVQHQSYGVIFVSGYPDEALTAVQKAAPYLHSDFLVKPVDPRLLKEKVRLFYHKWLADKEHEAEIVAQLEEAFSQTGNSDFTGPRHLIFHSSSAFHRIPVADIMYCEASNRQISIYCSQVEHINVPNLTLDTLEKQLPKQLFLRIGRSHIVNKEAINYLEKGARTRCRLLLNGRVRELHIYASNAEKIEQTTWS</sequence>
<dbReference type="InterPro" id="IPR039420">
    <property type="entry name" value="WalR-like"/>
</dbReference>
<keyword evidence="6" id="KW-1185">Reference proteome</keyword>